<keyword evidence="2" id="KW-0238">DNA-binding</keyword>
<dbReference type="Gene3D" id="1.10.10.10">
    <property type="entry name" value="Winged helix-like DNA-binding domain superfamily/Winged helix DNA-binding domain"/>
    <property type="match status" value="1"/>
</dbReference>
<dbReference type="InterPro" id="IPR036388">
    <property type="entry name" value="WH-like_DNA-bd_sf"/>
</dbReference>
<evidence type="ECO:0000259" key="4">
    <source>
        <dbReference type="PROSITE" id="PS51118"/>
    </source>
</evidence>
<organism evidence="5 6">
    <name type="scientific">Edaphobacter aggregans</name>
    <dbReference type="NCBI Taxonomy" id="570835"/>
    <lineage>
        <taxon>Bacteria</taxon>
        <taxon>Pseudomonadati</taxon>
        <taxon>Acidobacteriota</taxon>
        <taxon>Terriglobia</taxon>
        <taxon>Terriglobales</taxon>
        <taxon>Acidobacteriaceae</taxon>
        <taxon>Edaphobacter</taxon>
    </lineage>
</organism>
<sequence>MMTGKNRADQHLSEASELPLHPLIRGKWRLHILLCLADGPLRLSELRKALPDASKKVLVDNLHGLERLGVIERVDLSTRVRRVEYALSEMSRDKVLRLLSALRGLQTDGEPALRPNKK</sequence>
<evidence type="ECO:0000256" key="1">
    <source>
        <dbReference type="ARBA" id="ARBA00023015"/>
    </source>
</evidence>
<proteinExistence type="predicted"/>
<comment type="caution">
    <text evidence="5">The sequence shown here is derived from an EMBL/GenBank/DDBJ whole genome shotgun (WGS) entry which is preliminary data.</text>
</comment>
<name>A0A428MN65_9BACT</name>
<keyword evidence="6" id="KW-1185">Reference proteome</keyword>
<dbReference type="PROSITE" id="PS51118">
    <property type="entry name" value="HTH_HXLR"/>
    <property type="match status" value="1"/>
</dbReference>
<evidence type="ECO:0000256" key="2">
    <source>
        <dbReference type="ARBA" id="ARBA00023125"/>
    </source>
</evidence>
<evidence type="ECO:0000313" key="6">
    <source>
        <dbReference type="Proteomes" id="UP000269669"/>
    </source>
</evidence>
<gene>
    <name evidence="5" type="ORF">EDE15_3924</name>
</gene>
<feature type="domain" description="HTH hxlR-type" evidence="4">
    <location>
        <begin position="15"/>
        <end position="113"/>
    </location>
</feature>
<dbReference type="Pfam" id="PF01638">
    <property type="entry name" value="HxlR"/>
    <property type="match status" value="1"/>
</dbReference>
<dbReference type="GO" id="GO:0003677">
    <property type="term" value="F:DNA binding"/>
    <property type="evidence" value="ECO:0007669"/>
    <property type="project" value="UniProtKB-KW"/>
</dbReference>
<accession>A0A428MN65</accession>
<protein>
    <submittedName>
        <fullName evidence="5">HxlR family transcriptional regulator</fullName>
    </submittedName>
</protein>
<evidence type="ECO:0000256" key="3">
    <source>
        <dbReference type="ARBA" id="ARBA00023163"/>
    </source>
</evidence>
<dbReference type="EMBL" id="RSDW01000001">
    <property type="protein sequence ID" value="RSL18357.1"/>
    <property type="molecule type" value="Genomic_DNA"/>
</dbReference>
<dbReference type="PANTHER" id="PTHR33204:SF39">
    <property type="entry name" value="TRANSCRIPTIONAL REGULATORY PROTEIN"/>
    <property type="match status" value="1"/>
</dbReference>
<keyword evidence="3" id="KW-0804">Transcription</keyword>
<dbReference type="InterPro" id="IPR036390">
    <property type="entry name" value="WH_DNA-bd_sf"/>
</dbReference>
<reference evidence="5 6" key="1">
    <citation type="submission" date="2018-12" db="EMBL/GenBank/DDBJ databases">
        <title>Sequencing of bacterial isolates from soil warming experiment in Harvard Forest, Massachusetts, USA.</title>
        <authorList>
            <person name="Deangelis K."/>
        </authorList>
    </citation>
    <scope>NUCLEOTIDE SEQUENCE [LARGE SCALE GENOMIC DNA]</scope>
    <source>
        <strain evidence="5 6">EB153</strain>
    </source>
</reference>
<dbReference type="SUPFAM" id="SSF46785">
    <property type="entry name" value="Winged helix' DNA-binding domain"/>
    <property type="match status" value="1"/>
</dbReference>
<keyword evidence="1" id="KW-0805">Transcription regulation</keyword>
<dbReference type="Proteomes" id="UP000269669">
    <property type="component" value="Unassembled WGS sequence"/>
</dbReference>
<dbReference type="PANTHER" id="PTHR33204">
    <property type="entry name" value="TRANSCRIPTIONAL REGULATOR, MARR FAMILY"/>
    <property type="match status" value="1"/>
</dbReference>
<dbReference type="InterPro" id="IPR002577">
    <property type="entry name" value="HTH_HxlR"/>
</dbReference>
<dbReference type="AlphaFoldDB" id="A0A428MN65"/>
<evidence type="ECO:0000313" key="5">
    <source>
        <dbReference type="EMBL" id="RSL18357.1"/>
    </source>
</evidence>